<dbReference type="AlphaFoldDB" id="A0A7W6ET77"/>
<dbReference type="Proteomes" id="UP000541352">
    <property type="component" value="Unassembled WGS sequence"/>
</dbReference>
<keyword evidence="1" id="KW-0472">Membrane</keyword>
<organism evidence="2 3">
    <name type="scientific">Runella defluvii</name>
    <dbReference type="NCBI Taxonomy" id="370973"/>
    <lineage>
        <taxon>Bacteria</taxon>
        <taxon>Pseudomonadati</taxon>
        <taxon>Bacteroidota</taxon>
        <taxon>Cytophagia</taxon>
        <taxon>Cytophagales</taxon>
        <taxon>Spirosomataceae</taxon>
        <taxon>Runella</taxon>
    </lineage>
</organism>
<evidence type="ECO:0000313" key="3">
    <source>
        <dbReference type="Proteomes" id="UP000541352"/>
    </source>
</evidence>
<keyword evidence="3" id="KW-1185">Reference proteome</keyword>
<keyword evidence="1" id="KW-0812">Transmembrane</keyword>
<evidence type="ECO:0000256" key="1">
    <source>
        <dbReference type="SAM" id="Phobius"/>
    </source>
</evidence>
<dbReference type="RefSeq" id="WP_183978904.1">
    <property type="nucleotide sequence ID" value="NZ_JACIBY010000015.1"/>
</dbReference>
<protein>
    <recommendedName>
        <fullName evidence="4">6-phosphogluconate dehydrogenase</fullName>
    </recommendedName>
</protein>
<feature type="transmembrane region" description="Helical" evidence="1">
    <location>
        <begin position="6"/>
        <end position="26"/>
    </location>
</feature>
<keyword evidence="1" id="KW-1133">Transmembrane helix</keyword>
<dbReference type="EMBL" id="JACIBY010000015">
    <property type="protein sequence ID" value="MBB3841322.1"/>
    <property type="molecule type" value="Genomic_DNA"/>
</dbReference>
<accession>A0A7W6ET77</accession>
<sequence length="149" mass="16766">MRKWLFLVIFFLILGGIFYYVTFGYYSDGTRVGSLVKLSRKGYVFKTYEGQLMVGGMSDGTGTFNSTTWDFSVDGDNEAVVNALNESQRTGQRVSLHYEEKFFKLPWNGDTEYFVISVELIPAPNVPRQVLPTPQPELQAAPADTTKAI</sequence>
<name>A0A7W6ET77_9BACT</name>
<proteinExistence type="predicted"/>
<evidence type="ECO:0008006" key="4">
    <source>
        <dbReference type="Google" id="ProtNLM"/>
    </source>
</evidence>
<evidence type="ECO:0000313" key="2">
    <source>
        <dbReference type="EMBL" id="MBB3841322.1"/>
    </source>
</evidence>
<comment type="caution">
    <text evidence="2">The sequence shown here is derived from an EMBL/GenBank/DDBJ whole genome shotgun (WGS) entry which is preliminary data.</text>
</comment>
<reference evidence="2 3" key="1">
    <citation type="submission" date="2020-08" db="EMBL/GenBank/DDBJ databases">
        <title>Genomic Encyclopedia of Type Strains, Phase IV (KMG-IV): sequencing the most valuable type-strain genomes for metagenomic binning, comparative biology and taxonomic classification.</title>
        <authorList>
            <person name="Goeker M."/>
        </authorList>
    </citation>
    <scope>NUCLEOTIDE SEQUENCE [LARGE SCALE GENOMIC DNA]</scope>
    <source>
        <strain evidence="2 3">DSM 17976</strain>
    </source>
</reference>
<gene>
    <name evidence="2" type="ORF">FHS57_005344</name>
</gene>